<dbReference type="EMBL" id="KV918897">
    <property type="protein sequence ID" value="OSX75619.1"/>
    <property type="molecule type" value="Genomic_DNA"/>
</dbReference>
<accession>A0A1X6P406</accession>
<proteinExistence type="predicted"/>
<evidence type="ECO:0000313" key="2">
    <source>
        <dbReference type="EMBL" id="OSX75619.1"/>
    </source>
</evidence>
<feature type="region of interest" description="Disordered" evidence="1">
    <location>
        <begin position="112"/>
        <end position="141"/>
    </location>
</feature>
<organism evidence="2 3">
    <name type="scientific">Porphyra umbilicalis</name>
    <name type="common">Purple laver</name>
    <name type="synonym">Red alga</name>
    <dbReference type="NCBI Taxonomy" id="2786"/>
    <lineage>
        <taxon>Eukaryota</taxon>
        <taxon>Rhodophyta</taxon>
        <taxon>Bangiophyceae</taxon>
        <taxon>Bangiales</taxon>
        <taxon>Bangiaceae</taxon>
        <taxon>Porphyra</taxon>
    </lineage>
</organism>
<evidence type="ECO:0000256" key="1">
    <source>
        <dbReference type="SAM" id="MobiDB-lite"/>
    </source>
</evidence>
<name>A0A1X6P406_PORUM</name>
<evidence type="ECO:0000313" key="3">
    <source>
        <dbReference type="Proteomes" id="UP000218209"/>
    </source>
</evidence>
<reference evidence="2 3" key="1">
    <citation type="submission" date="2017-03" db="EMBL/GenBank/DDBJ databases">
        <title>WGS assembly of Porphyra umbilicalis.</title>
        <authorList>
            <person name="Brawley S.H."/>
            <person name="Blouin N.A."/>
            <person name="Ficko-Blean E."/>
            <person name="Wheeler G.L."/>
            <person name="Lohr M."/>
            <person name="Goodson H.V."/>
            <person name="Jenkins J.W."/>
            <person name="Blaby-Haas C.E."/>
            <person name="Helliwell K.E."/>
            <person name="Chan C."/>
            <person name="Marriage T."/>
            <person name="Bhattacharya D."/>
            <person name="Klein A.S."/>
            <person name="Badis Y."/>
            <person name="Brodie J."/>
            <person name="Cao Y."/>
            <person name="Collen J."/>
            <person name="Dittami S.M."/>
            <person name="Gachon C.M."/>
            <person name="Green B.R."/>
            <person name="Karpowicz S."/>
            <person name="Kim J.W."/>
            <person name="Kudahl U."/>
            <person name="Lin S."/>
            <person name="Michel G."/>
            <person name="Mittag M."/>
            <person name="Olson B.J."/>
            <person name="Pangilinan J."/>
            <person name="Peng Y."/>
            <person name="Qiu H."/>
            <person name="Shu S."/>
            <person name="Singer J.T."/>
            <person name="Smith A.G."/>
            <person name="Sprecher B.N."/>
            <person name="Wagner V."/>
            <person name="Wang W."/>
            <person name="Wang Z.-Y."/>
            <person name="Yan J."/>
            <person name="Yarish C."/>
            <person name="Zoeuner-Riek S."/>
            <person name="Zhuang Y."/>
            <person name="Zou Y."/>
            <person name="Lindquist E.A."/>
            <person name="Grimwood J."/>
            <person name="Barry K."/>
            <person name="Rokhsar D.S."/>
            <person name="Schmutz J."/>
            <person name="Stiller J.W."/>
            <person name="Grossman A.R."/>
            <person name="Prochnik S.E."/>
        </authorList>
    </citation>
    <scope>NUCLEOTIDE SEQUENCE [LARGE SCALE GENOMIC DNA]</scope>
    <source>
        <strain evidence="2">4086291</strain>
    </source>
</reference>
<sequence length="182" mass="19630">MTLNVACNAGAHVASGHARVAMSQKAVDWFNKQSNAPFDTDPKHLADRSKLLTDQCERENKVCKSHSSKENELERSELTELLVGAVRATEMWLQANECGDEATYQKEARLRQQEGRAQARLRGPASRPRGAPDASRERIARDGAGADVTRCVLGCRGGGIIGCTALGDHVPDDGAGALHRQA</sequence>
<dbReference type="Proteomes" id="UP000218209">
    <property type="component" value="Unassembled WGS sequence"/>
</dbReference>
<keyword evidence="3" id="KW-1185">Reference proteome</keyword>
<gene>
    <name evidence="2" type="ORF">BU14_0229s0007</name>
</gene>
<protein>
    <submittedName>
        <fullName evidence="2">Uncharacterized protein</fullName>
    </submittedName>
</protein>
<dbReference type="AlphaFoldDB" id="A0A1X6P406"/>